<dbReference type="InterPro" id="IPR016186">
    <property type="entry name" value="C-type_lectin-like/link_sf"/>
</dbReference>
<gene>
    <name evidence="4 6" type="primary">clec-261</name>
    <name evidence="4" type="ORF">CELE_ZC15.6</name>
    <name evidence="6" type="ORF">ZC15.6</name>
</gene>
<dbReference type="PIR" id="T27498">
    <property type="entry name" value="T27498"/>
</dbReference>
<dbReference type="OMA" id="QNYEERM"/>
<dbReference type="InParanoid" id="O18269"/>
<dbReference type="PROSITE" id="PS50041">
    <property type="entry name" value="C_TYPE_LECTIN_2"/>
    <property type="match status" value="1"/>
</dbReference>
<accession>O18269</accession>
<dbReference type="PANTHER" id="PTHR47517:SF2">
    <property type="entry name" value="C-TYPE LECTIN DOMAIN-CONTAINING PROTEIN"/>
    <property type="match status" value="1"/>
</dbReference>
<evidence type="ECO:0000259" key="3">
    <source>
        <dbReference type="PROSITE" id="PS50041"/>
    </source>
</evidence>
<organism evidence="4 5">
    <name type="scientific">Caenorhabditis elegans</name>
    <dbReference type="NCBI Taxonomy" id="6239"/>
    <lineage>
        <taxon>Eukaryota</taxon>
        <taxon>Metazoa</taxon>
        <taxon>Ecdysozoa</taxon>
        <taxon>Nematoda</taxon>
        <taxon>Chromadorea</taxon>
        <taxon>Rhabditida</taxon>
        <taxon>Rhabditina</taxon>
        <taxon>Rhabditomorpha</taxon>
        <taxon>Rhabditoidea</taxon>
        <taxon>Rhabditidae</taxon>
        <taxon>Peloderinae</taxon>
        <taxon>Caenorhabditis</taxon>
    </lineage>
</organism>
<dbReference type="RefSeq" id="NP_507913.1">
    <property type="nucleotide sequence ID" value="NM_075512.2"/>
</dbReference>
<dbReference type="CDD" id="cd00037">
    <property type="entry name" value="CLECT"/>
    <property type="match status" value="1"/>
</dbReference>
<dbReference type="WormBase" id="ZC15.6">
    <property type="protein sequence ID" value="CE16687"/>
    <property type="gene ID" value="WBGene00013834"/>
    <property type="gene designation" value="clec-261"/>
</dbReference>
<proteinExistence type="predicted"/>
<dbReference type="Proteomes" id="UP000001940">
    <property type="component" value="Chromosome V"/>
</dbReference>
<dbReference type="PaxDb" id="6239-ZC15.6"/>
<evidence type="ECO:0000313" key="5">
    <source>
        <dbReference type="Proteomes" id="UP000001940"/>
    </source>
</evidence>
<dbReference type="AlphaFoldDB" id="O18269"/>
<dbReference type="EMBL" id="BX284605">
    <property type="protein sequence ID" value="CAB07713.1"/>
    <property type="molecule type" value="Genomic_DNA"/>
</dbReference>
<keyword evidence="2" id="KW-0732">Signal</keyword>
<dbReference type="FunCoup" id="O18269">
    <property type="interactions" value="5"/>
</dbReference>
<dbReference type="GeneID" id="180330"/>
<dbReference type="PhylomeDB" id="O18269"/>
<dbReference type="InterPro" id="IPR001304">
    <property type="entry name" value="C-type_lectin-like"/>
</dbReference>
<reference evidence="4 5" key="1">
    <citation type="journal article" date="1998" name="Science">
        <title>Genome sequence of the nematode C. elegans: a platform for investigating biology.</title>
        <authorList>
            <consortium name="The C. elegans sequencing consortium"/>
            <person name="Sulson J.E."/>
            <person name="Waterston R."/>
        </authorList>
    </citation>
    <scope>NUCLEOTIDE SEQUENCE [LARGE SCALE GENOMIC DNA]</scope>
    <source>
        <strain evidence="4 5">Bristol N2</strain>
    </source>
</reference>
<dbReference type="AGR" id="WB:WBGene00013834"/>
<dbReference type="InterPro" id="IPR016187">
    <property type="entry name" value="CTDL_fold"/>
</dbReference>
<dbReference type="SMR" id="O18269"/>
<dbReference type="KEGG" id="cel:CELE_ZC15.6"/>
<protein>
    <submittedName>
        <fullName evidence="4">C-type lectin domain-containing protein</fullName>
    </submittedName>
</protein>
<feature type="region of interest" description="Disordered" evidence="1">
    <location>
        <begin position="25"/>
        <end position="52"/>
    </location>
</feature>
<feature type="domain" description="C-type lectin" evidence="3">
    <location>
        <begin position="83"/>
        <end position="187"/>
    </location>
</feature>
<dbReference type="Gene3D" id="3.10.100.10">
    <property type="entry name" value="Mannose-Binding Protein A, subunit A"/>
    <property type="match status" value="1"/>
</dbReference>
<dbReference type="SUPFAM" id="SSF56436">
    <property type="entry name" value="C-type lectin-like"/>
    <property type="match status" value="1"/>
</dbReference>
<feature type="signal peptide" evidence="2">
    <location>
        <begin position="1"/>
        <end position="15"/>
    </location>
</feature>
<dbReference type="STRING" id="6239.ZC15.6.1"/>
<dbReference type="Bgee" id="WBGene00013834">
    <property type="expression patterns" value="Expressed in adult organism"/>
</dbReference>
<evidence type="ECO:0000313" key="4">
    <source>
        <dbReference type="EMBL" id="CAB07713.1"/>
    </source>
</evidence>
<dbReference type="UCSC" id="ZC15.6">
    <property type="organism name" value="c. elegans"/>
</dbReference>
<dbReference type="HOGENOM" id="CLU_058687_2_1_1"/>
<dbReference type="CTD" id="180330"/>
<dbReference type="OrthoDB" id="5826302at2759"/>
<sequence>MKSVTVFLLAGTTFAIYFDGKGSRHSSSSSEEHGGHGPRPGPGGPGRGGNCSPGWLRFERQSGVWCVFVGLAGINDNSFAQKDGQSACVALGATLTGFQNDKERMAVADEAGRKLGAAGGGIAGLWLGATTRAGCKAGACGPLNTFMWTDGVTTGTAGLKWATGEPDSVDYPGTAACIQQFIMLPNWVPGPYDLEGFRTGFTHGILYKFSCIAPVTPGTRMFACGKMAAG</sequence>
<dbReference type="SMART" id="SM00034">
    <property type="entry name" value="CLECT"/>
    <property type="match status" value="1"/>
</dbReference>
<evidence type="ECO:0000256" key="2">
    <source>
        <dbReference type="SAM" id="SignalP"/>
    </source>
</evidence>
<dbReference type="PANTHER" id="PTHR47517">
    <property type="entry name" value="C-TYPE LECTIN-RELATED"/>
    <property type="match status" value="1"/>
</dbReference>
<evidence type="ECO:0000313" key="6">
    <source>
        <dbReference type="WormBase" id="ZC15.6"/>
    </source>
</evidence>
<name>O18269_CAEEL</name>
<keyword evidence="5" id="KW-1185">Reference proteome</keyword>
<feature type="chain" id="PRO_5012000104" evidence="2">
    <location>
        <begin position="16"/>
        <end position="230"/>
    </location>
</feature>
<dbReference type="eggNOG" id="KOG4297">
    <property type="taxonomic scope" value="Eukaryota"/>
</dbReference>
<evidence type="ECO:0000256" key="1">
    <source>
        <dbReference type="SAM" id="MobiDB-lite"/>
    </source>
</evidence>